<reference evidence="5 6" key="1">
    <citation type="journal article" date="2009" name="Nature">
        <title>Evolution of pathogenicity and sexual reproduction in eight Candida genomes.</title>
        <authorList>
            <person name="Butler G."/>
            <person name="Rasmussen M.D."/>
            <person name="Lin M.F."/>
            <person name="Santos M.A."/>
            <person name="Sakthikumar S."/>
            <person name="Munro C.A."/>
            <person name="Rheinbay E."/>
            <person name="Grabherr M."/>
            <person name="Forche A."/>
            <person name="Reedy J.L."/>
            <person name="Agrafioti I."/>
            <person name="Arnaud M.B."/>
            <person name="Bates S."/>
            <person name="Brown A.J."/>
            <person name="Brunke S."/>
            <person name="Costanzo M.C."/>
            <person name="Fitzpatrick D.A."/>
            <person name="de Groot P.W."/>
            <person name="Harris D."/>
            <person name="Hoyer L.L."/>
            <person name="Hube B."/>
            <person name="Klis F.M."/>
            <person name="Kodira C."/>
            <person name="Lennard N."/>
            <person name="Logue M.E."/>
            <person name="Martin R."/>
            <person name="Neiman A.M."/>
            <person name="Nikolaou E."/>
            <person name="Quail M.A."/>
            <person name="Quinn J."/>
            <person name="Santos M.C."/>
            <person name="Schmitzberger F.F."/>
            <person name="Sherlock G."/>
            <person name="Shah P."/>
            <person name="Silverstein K.A."/>
            <person name="Skrzypek M.S."/>
            <person name="Soll D."/>
            <person name="Staggs R."/>
            <person name="Stansfield I."/>
            <person name="Stumpf M.P."/>
            <person name="Sudbery P.E."/>
            <person name="Srikantha T."/>
            <person name="Zeng Q."/>
            <person name="Berman J."/>
            <person name="Berriman M."/>
            <person name="Heitman J."/>
            <person name="Gow N.A."/>
            <person name="Lorenz M.C."/>
            <person name="Birren B.W."/>
            <person name="Kellis M."/>
            <person name="Cuomo C.A."/>
        </authorList>
    </citation>
    <scope>NUCLEOTIDE SEQUENCE [LARGE SCALE GENOMIC DNA]</scope>
    <source>
        <strain evidence="6">ATCC 11503 / BCRC 21390 / CBS 2605 / JCM 1781 / NBRC 1676 / NRRL YB-4239</strain>
    </source>
</reference>
<dbReference type="PANTHER" id="PTHR47640">
    <property type="entry name" value="TRNA SELENOCYSTEINE 1-ASSOCIATED PROTEIN 1-RELATED-RELATED"/>
    <property type="match status" value="1"/>
</dbReference>
<name>A5DWN1_LODEL</name>
<evidence type="ECO:0000256" key="2">
    <source>
        <dbReference type="PROSITE-ProRule" id="PRU00176"/>
    </source>
</evidence>
<dbReference type="HOGENOM" id="CLU_012062_29_4_1"/>
<protein>
    <recommendedName>
        <fullName evidence="4">RRM domain-containing protein</fullName>
    </recommendedName>
</protein>
<evidence type="ECO:0000313" key="6">
    <source>
        <dbReference type="Proteomes" id="UP000001996"/>
    </source>
</evidence>
<dbReference type="eggNOG" id="KOG0226">
    <property type="taxonomic scope" value="Eukaryota"/>
</dbReference>
<dbReference type="PROSITE" id="PS50102">
    <property type="entry name" value="RRM"/>
    <property type="match status" value="1"/>
</dbReference>
<dbReference type="Proteomes" id="UP000001996">
    <property type="component" value="Unassembled WGS sequence"/>
</dbReference>
<evidence type="ECO:0000259" key="4">
    <source>
        <dbReference type="PROSITE" id="PS50102"/>
    </source>
</evidence>
<dbReference type="KEGG" id="lel:PVL30_001743"/>
<feature type="compositionally biased region" description="Pro residues" evidence="3">
    <location>
        <begin position="1"/>
        <end position="16"/>
    </location>
</feature>
<feature type="compositionally biased region" description="Pro residues" evidence="3">
    <location>
        <begin position="37"/>
        <end position="56"/>
    </location>
</feature>
<keyword evidence="6" id="KW-1185">Reference proteome</keyword>
<feature type="domain" description="RRM" evidence="4">
    <location>
        <begin position="135"/>
        <end position="213"/>
    </location>
</feature>
<dbReference type="SUPFAM" id="SSF54928">
    <property type="entry name" value="RNA-binding domain, RBD"/>
    <property type="match status" value="1"/>
</dbReference>
<dbReference type="AlphaFoldDB" id="A5DWN1"/>
<dbReference type="InterPro" id="IPR012677">
    <property type="entry name" value="Nucleotide-bd_a/b_plait_sf"/>
</dbReference>
<dbReference type="GO" id="GO:0003729">
    <property type="term" value="F:mRNA binding"/>
    <property type="evidence" value="ECO:0007669"/>
    <property type="project" value="InterPro"/>
</dbReference>
<accession>A5DWN1</accession>
<dbReference type="InterPro" id="IPR035979">
    <property type="entry name" value="RBD_domain_sf"/>
</dbReference>
<dbReference type="OrthoDB" id="1749473at2759"/>
<dbReference type="EMBL" id="CH981525">
    <property type="protein sequence ID" value="EDK43589.1"/>
    <property type="molecule type" value="Genomic_DNA"/>
</dbReference>
<dbReference type="Gene3D" id="3.30.70.330">
    <property type="match status" value="1"/>
</dbReference>
<sequence length="223" mass="24318">MPYPPPPPPPPPPPGQRPSSQRPLINSQKISPSAPVRSPPVKPLAKPPPPPPPIPPHRASKPPLSHPSKVVKPQGSTFDGKHISAKKAASFLHSAQKNRQTISQSLATANPTPRVVSKTNLNSSKSEPNWNPKHFRLFVGNLGPDATDELLRSAFIKYATLSNVYVPMDKATKKPKGFGFVAFASADDYLQAFKDMNGKYIGQYPVQLKRAESSVPKKHKNKK</sequence>
<dbReference type="SMART" id="SM00360">
    <property type="entry name" value="RRM"/>
    <property type="match status" value="1"/>
</dbReference>
<dbReference type="PANTHER" id="PTHR47640:SF11">
    <property type="entry name" value="RNA-BINDING PROTEIN 42"/>
    <property type="match status" value="1"/>
</dbReference>
<evidence type="ECO:0000256" key="1">
    <source>
        <dbReference type="ARBA" id="ARBA00022884"/>
    </source>
</evidence>
<dbReference type="InParanoid" id="A5DWN1"/>
<evidence type="ECO:0000313" key="5">
    <source>
        <dbReference type="EMBL" id="EDK43589.1"/>
    </source>
</evidence>
<gene>
    <name evidence="5" type="ORF">LELG_01767</name>
</gene>
<dbReference type="STRING" id="379508.A5DWN1"/>
<feature type="region of interest" description="Disordered" evidence="3">
    <location>
        <begin position="1"/>
        <end position="84"/>
    </location>
</feature>
<dbReference type="InterPro" id="IPR000504">
    <property type="entry name" value="RRM_dom"/>
</dbReference>
<dbReference type="InterPro" id="IPR050825">
    <property type="entry name" value="RBM42_RBP45_47-like"/>
</dbReference>
<keyword evidence="1 2" id="KW-0694">RNA-binding</keyword>
<feature type="compositionally biased region" description="Polar residues" evidence="3">
    <location>
        <begin position="17"/>
        <end position="31"/>
    </location>
</feature>
<dbReference type="Pfam" id="PF00076">
    <property type="entry name" value="RRM_1"/>
    <property type="match status" value="1"/>
</dbReference>
<dbReference type="GeneID" id="5234289"/>
<evidence type="ECO:0000256" key="3">
    <source>
        <dbReference type="SAM" id="MobiDB-lite"/>
    </source>
</evidence>
<organism evidence="5 6">
    <name type="scientific">Lodderomyces elongisporus (strain ATCC 11503 / CBS 2605 / JCM 1781 / NBRC 1676 / NRRL YB-4239)</name>
    <name type="common">Yeast</name>
    <name type="synonym">Saccharomyces elongisporus</name>
    <dbReference type="NCBI Taxonomy" id="379508"/>
    <lineage>
        <taxon>Eukaryota</taxon>
        <taxon>Fungi</taxon>
        <taxon>Dikarya</taxon>
        <taxon>Ascomycota</taxon>
        <taxon>Saccharomycotina</taxon>
        <taxon>Pichiomycetes</taxon>
        <taxon>Debaryomycetaceae</taxon>
        <taxon>Candida/Lodderomyces clade</taxon>
        <taxon>Lodderomyces</taxon>
    </lineage>
</organism>
<proteinExistence type="predicted"/>